<comment type="similarity">
    <text evidence="8">Belongs to the thioester dehydratase family. FabZ subfamily.</text>
</comment>
<dbReference type="GO" id="GO:0016020">
    <property type="term" value="C:membrane"/>
    <property type="evidence" value="ECO:0007669"/>
    <property type="project" value="GOC"/>
</dbReference>
<keyword evidence="3 8" id="KW-0444">Lipid biosynthesis</keyword>
<sequence length="160" mass="17813">MSTEAVVSENALTMNIKEILSCLPHRYPFLLVDRVVSCVLRERIHAYKNVSMNEPFFQGHFPGLPVMPGVLIMEALAQAGALLVLADWPKEEIADSVFLFSGMENVKFRQPVVPGDRLDLECVLTRQKLQLWKMSGKALVDGKIAAQGELTAAVMRRGDM</sequence>
<evidence type="ECO:0000256" key="3">
    <source>
        <dbReference type="ARBA" id="ARBA00022516"/>
    </source>
</evidence>
<keyword evidence="4 8" id="KW-0441">Lipid A biosynthesis</keyword>
<evidence type="ECO:0000256" key="4">
    <source>
        <dbReference type="ARBA" id="ARBA00022556"/>
    </source>
</evidence>
<reference evidence="9" key="1">
    <citation type="submission" date="2016-04" db="EMBL/GenBank/DDBJ databases">
        <authorList>
            <person name="Evans L.H."/>
            <person name="Alamgir A."/>
            <person name="Owens N."/>
            <person name="Weber N.D."/>
            <person name="Virtaneva K."/>
            <person name="Barbian K."/>
            <person name="Babar A."/>
            <person name="Rosenke K."/>
        </authorList>
    </citation>
    <scope>NUCLEOTIDE SEQUENCE</scope>
    <source>
        <strain evidence="9">86</strain>
    </source>
</reference>
<dbReference type="NCBIfam" id="NF000582">
    <property type="entry name" value="PRK00006.1"/>
    <property type="match status" value="1"/>
</dbReference>
<evidence type="ECO:0000256" key="5">
    <source>
        <dbReference type="ARBA" id="ARBA00023098"/>
    </source>
</evidence>
<evidence type="ECO:0000256" key="1">
    <source>
        <dbReference type="ARBA" id="ARBA00004496"/>
    </source>
</evidence>
<dbReference type="EMBL" id="FLUQ01000002">
    <property type="protein sequence ID" value="SBW03621.1"/>
    <property type="molecule type" value="Genomic_DNA"/>
</dbReference>
<dbReference type="Gene3D" id="3.10.129.10">
    <property type="entry name" value="Hotdog Thioesterase"/>
    <property type="match status" value="1"/>
</dbReference>
<evidence type="ECO:0000256" key="6">
    <source>
        <dbReference type="ARBA" id="ARBA00023239"/>
    </source>
</evidence>
<evidence type="ECO:0000256" key="7">
    <source>
        <dbReference type="ARBA" id="ARBA00025049"/>
    </source>
</evidence>
<dbReference type="AlphaFoldDB" id="A0A212JVZ3"/>
<dbReference type="HAMAP" id="MF_00406">
    <property type="entry name" value="FabZ"/>
    <property type="match status" value="1"/>
</dbReference>
<keyword evidence="2 8" id="KW-0963">Cytoplasm</keyword>
<dbReference type="EC" id="4.2.1.59" evidence="8"/>
<evidence type="ECO:0000313" key="9">
    <source>
        <dbReference type="EMBL" id="SBW03621.1"/>
    </source>
</evidence>
<keyword evidence="5 8" id="KW-0443">Lipid metabolism</keyword>
<name>A0A212JVZ3_9DELT</name>
<dbReference type="CDD" id="cd01288">
    <property type="entry name" value="FabZ"/>
    <property type="match status" value="1"/>
</dbReference>
<proteinExistence type="inferred from homology"/>
<dbReference type="FunFam" id="3.10.129.10:FF:000001">
    <property type="entry name" value="3-hydroxyacyl-[acyl-carrier-protein] dehydratase FabZ"/>
    <property type="match status" value="1"/>
</dbReference>
<evidence type="ECO:0000256" key="2">
    <source>
        <dbReference type="ARBA" id="ARBA00022490"/>
    </source>
</evidence>
<evidence type="ECO:0000256" key="8">
    <source>
        <dbReference type="HAMAP-Rule" id="MF_00406"/>
    </source>
</evidence>
<dbReference type="PANTHER" id="PTHR30272:SF1">
    <property type="entry name" value="3-HYDROXYACYL-[ACYL-CARRIER-PROTEIN] DEHYDRATASE"/>
    <property type="match status" value="1"/>
</dbReference>
<dbReference type="GO" id="GO:0005737">
    <property type="term" value="C:cytoplasm"/>
    <property type="evidence" value="ECO:0007669"/>
    <property type="project" value="UniProtKB-SubCell"/>
</dbReference>
<protein>
    <recommendedName>
        <fullName evidence="8">3-hydroxyacyl-[acyl-carrier-protein] dehydratase FabZ</fullName>
        <ecNumber evidence="8">4.2.1.59</ecNumber>
    </recommendedName>
    <alternativeName>
        <fullName evidence="8">(3R)-hydroxymyristoyl-[acyl-carrier-protein] dehydratase</fullName>
        <shortName evidence="8">(3R)-hydroxymyristoyl-ACP dehydrase</shortName>
    </alternativeName>
    <alternativeName>
        <fullName evidence="8">Beta-hydroxyacyl-ACP dehydratase</fullName>
    </alternativeName>
</protein>
<dbReference type="InterPro" id="IPR010084">
    <property type="entry name" value="FabZ"/>
</dbReference>
<dbReference type="GO" id="GO:0009245">
    <property type="term" value="P:lipid A biosynthetic process"/>
    <property type="evidence" value="ECO:0007669"/>
    <property type="project" value="UniProtKB-UniRule"/>
</dbReference>
<gene>
    <name evidence="8 9" type="primary">fabZ</name>
    <name evidence="9" type="ORF">KL86DPRO_20174</name>
</gene>
<dbReference type="PANTHER" id="PTHR30272">
    <property type="entry name" value="3-HYDROXYACYL-[ACYL-CARRIER-PROTEIN] DEHYDRATASE"/>
    <property type="match status" value="1"/>
</dbReference>
<accession>A0A212JVZ3</accession>
<dbReference type="InterPro" id="IPR029069">
    <property type="entry name" value="HotDog_dom_sf"/>
</dbReference>
<comment type="subcellular location">
    <subcellularLocation>
        <location evidence="1 8">Cytoplasm</location>
    </subcellularLocation>
</comment>
<comment type="function">
    <text evidence="7 8">Involved in unsaturated fatty acids biosynthesis. Catalyzes the dehydration of short chain beta-hydroxyacyl-ACPs and long chain saturated and unsaturated beta-hydroxyacyl-ACPs.</text>
</comment>
<dbReference type="Pfam" id="PF07977">
    <property type="entry name" value="FabA"/>
    <property type="match status" value="1"/>
</dbReference>
<dbReference type="SUPFAM" id="SSF54637">
    <property type="entry name" value="Thioesterase/thiol ester dehydrase-isomerase"/>
    <property type="match status" value="1"/>
</dbReference>
<keyword evidence="6 8" id="KW-0456">Lyase</keyword>
<dbReference type="GO" id="GO:0006633">
    <property type="term" value="P:fatty acid biosynthetic process"/>
    <property type="evidence" value="ECO:0007669"/>
    <property type="project" value="UniProtKB-UniRule"/>
</dbReference>
<dbReference type="GO" id="GO:0019171">
    <property type="term" value="F:(3R)-hydroxyacyl-[acyl-carrier-protein] dehydratase activity"/>
    <property type="evidence" value="ECO:0007669"/>
    <property type="project" value="UniProtKB-EC"/>
</dbReference>
<dbReference type="NCBIfam" id="TIGR01750">
    <property type="entry name" value="fabZ"/>
    <property type="match status" value="1"/>
</dbReference>
<feature type="active site" evidence="8">
    <location>
        <position position="60"/>
    </location>
</feature>
<dbReference type="InterPro" id="IPR013114">
    <property type="entry name" value="FabA_FabZ"/>
</dbReference>
<comment type="catalytic activity">
    <reaction evidence="8">
        <text>a (3R)-hydroxyacyl-[ACP] = a (2E)-enoyl-[ACP] + H2O</text>
        <dbReference type="Rhea" id="RHEA:13097"/>
        <dbReference type="Rhea" id="RHEA-COMP:9925"/>
        <dbReference type="Rhea" id="RHEA-COMP:9945"/>
        <dbReference type="ChEBI" id="CHEBI:15377"/>
        <dbReference type="ChEBI" id="CHEBI:78784"/>
        <dbReference type="ChEBI" id="CHEBI:78827"/>
        <dbReference type="EC" id="4.2.1.59"/>
    </reaction>
</comment>
<organism evidence="9">
    <name type="scientific">uncultured delta proteobacterium</name>
    <dbReference type="NCBI Taxonomy" id="34034"/>
    <lineage>
        <taxon>Bacteria</taxon>
        <taxon>Deltaproteobacteria</taxon>
        <taxon>environmental samples</taxon>
    </lineage>
</organism>